<dbReference type="Ensembl" id="ENSEAST00005034371.2">
    <property type="protein sequence ID" value="ENSEASP00005031617.2"/>
    <property type="gene ID" value="ENSEASG00005021524.2"/>
</dbReference>
<reference evidence="2" key="2">
    <citation type="submission" date="2025-08" db="UniProtKB">
        <authorList>
            <consortium name="Ensembl"/>
        </authorList>
    </citation>
    <scope>IDENTIFICATION</scope>
</reference>
<evidence type="ECO:0000313" key="3">
    <source>
        <dbReference type="Proteomes" id="UP000694387"/>
    </source>
</evidence>
<proteinExistence type="predicted"/>
<reference evidence="2 3" key="1">
    <citation type="journal article" date="2020" name="Nat. Commun.">
        <title>Donkey genomes provide new insights into domestication and selection for coat color.</title>
        <authorList>
            <person name="Wang"/>
            <person name="C."/>
            <person name="Li"/>
            <person name="H."/>
            <person name="Guo"/>
            <person name="Y."/>
            <person name="Huang"/>
            <person name="J."/>
            <person name="Sun"/>
            <person name="Y."/>
            <person name="Min"/>
            <person name="J."/>
            <person name="Wang"/>
            <person name="J."/>
            <person name="Fang"/>
            <person name="X."/>
            <person name="Zhao"/>
            <person name="Z."/>
            <person name="Wang"/>
            <person name="S."/>
            <person name="Zhang"/>
            <person name="Y."/>
            <person name="Liu"/>
            <person name="Q."/>
            <person name="Jiang"/>
            <person name="Q."/>
            <person name="Wang"/>
            <person name="X."/>
            <person name="Guo"/>
            <person name="Y."/>
            <person name="Yang"/>
            <person name="C."/>
            <person name="Wang"/>
            <person name="Y."/>
            <person name="Tian"/>
            <person name="F."/>
            <person name="Zhuang"/>
            <person name="G."/>
            <person name="Fan"/>
            <person name="Y."/>
            <person name="Gao"/>
            <person name="Q."/>
            <person name="Li"/>
            <person name="Y."/>
            <person name="Ju"/>
            <person name="Z."/>
            <person name="Li"/>
            <person name="J."/>
            <person name="Li"/>
            <person name="R."/>
            <person name="Hou"/>
            <person name="M."/>
            <person name="Yang"/>
            <person name="G."/>
            <person name="Liu"/>
            <person name="G."/>
            <person name="Liu"/>
            <person name="W."/>
            <person name="Guo"/>
            <person name="J."/>
            <person name="Pan"/>
            <person name="S."/>
            <person name="Fan"/>
            <person name="G."/>
            <person name="Zhang"/>
            <person name="W."/>
            <person name="Zhang"/>
            <person name="R."/>
            <person name="Yu"/>
            <person name="J."/>
            <person name="Zhang"/>
            <person name="X."/>
            <person name="Yin"/>
            <person name="Q."/>
            <person name="Ji"/>
            <person name="C."/>
            <person name="Jin"/>
            <person name="Y."/>
            <person name="Yue"/>
            <person name="G."/>
            <person name="Liu"/>
            <person name="M."/>
            <person name="Xu"/>
            <person name="J."/>
            <person name="Liu"/>
            <person name="S."/>
            <person name="Jordana"/>
            <person name="J."/>
            <person name="Noce"/>
            <person name="A."/>
            <person name="Amills"/>
            <person name="M."/>
            <person name="Wu"/>
            <person name="D.D."/>
            <person name="Li"/>
            <person name="S."/>
            <person name="Zhou"/>
            <person name="X. and Zhong"/>
            <person name="J."/>
        </authorList>
    </citation>
    <scope>NUCLEOTIDE SEQUENCE [LARGE SCALE GENOMIC DNA]</scope>
</reference>
<sequence>GPAWEFHGGPWDKGINQCEPGKDHGPSCPSTAGWNEVLQDGTDLHDHQPLALLRQAQEGEKADQELQEQQEDVGQPPGGGGRTGVWLKQQIQSAGTQAPGPGLWQKAKATPLHSRLCLAL</sequence>
<dbReference type="GeneTree" id="ENSGT00960000189577"/>
<feature type="region of interest" description="Disordered" evidence="1">
    <location>
        <begin position="53"/>
        <end position="107"/>
    </location>
</feature>
<dbReference type="Proteomes" id="UP000694387">
    <property type="component" value="Chromosome 26"/>
</dbReference>
<evidence type="ECO:0000256" key="1">
    <source>
        <dbReference type="SAM" id="MobiDB-lite"/>
    </source>
</evidence>
<dbReference type="AlphaFoldDB" id="A0A8C4MSM0"/>
<organism evidence="2 3">
    <name type="scientific">Equus asinus</name>
    <name type="common">Donkey</name>
    <name type="synonym">Equus africanus asinus</name>
    <dbReference type="NCBI Taxonomy" id="9793"/>
    <lineage>
        <taxon>Eukaryota</taxon>
        <taxon>Metazoa</taxon>
        <taxon>Chordata</taxon>
        <taxon>Craniata</taxon>
        <taxon>Vertebrata</taxon>
        <taxon>Euteleostomi</taxon>
        <taxon>Mammalia</taxon>
        <taxon>Eutheria</taxon>
        <taxon>Laurasiatheria</taxon>
        <taxon>Perissodactyla</taxon>
        <taxon>Equidae</taxon>
        <taxon>Equus</taxon>
    </lineage>
</organism>
<feature type="region of interest" description="Disordered" evidence="1">
    <location>
        <begin position="1"/>
        <end position="36"/>
    </location>
</feature>
<reference evidence="2" key="3">
    <citation type="submission" date="2025-09" db="UniProtKB">
        <authorList>
            <consortium name="Ensembl"/>
        </authorList>
    </citation>
    <scope>IDENTIFICATION</scope>
</reference>
<accession>A0A8C4MSM0</accession>
<evidence type="ECO:0000313" key="2">
    <source>
        <dbReference type="Ensembl" id="ENSEASP00005031617.2"/>
    </source>
</evidence>
<name>A0A8C4MSM0_EQUAS</name>
<protein>
    <submittedName>
        <fullName evidence="2">Uncharacterized protein</fullName>
    </submittedName>
</protein>
<keyword evidence="3" id="KW-1185">Reference proteome</keyword>